<gene>
    <name evidence="1" type="ORF">GV794_28525</name>
</gene>
<feature type="non-terminal residue" evidence="1">
    <location>
        <position position="1"/>
    </location>
</feature>
<comment type="caution">
    <text evidence="1">The sequence shown here is derived from an EMBL/GenBank/DDBJ whole genome shotgun (WGS) entry which is preliminary data.</text>
</comment>
<accession>A0ABX0CXP9</accession>
<dbReference type="Proteomes" id="UP000470876">
    <property type="component" value="Unassembled WGS sequence"/>
</dbReference>
<protein>
    <submittedName>
        <fullName evidence="1">Uncharacterized protein</fullName>
    </submittedName>
</protein>
<evidence type="ECO:0000313" key="1">
    <source>
        <dbReference type="EMBL" id="NEW59541.1"/>
    </source>
</evidence>
<dbReference type="RefSeq" id="WP_163956581.1">
    <property type="nucleotide sequence ID" value="NZ_JAAGUX010000113.1"/>
</dbReference>
<sequence>PIDGATPAGASSLAEALLTAAATSAPDRAIRYRDLADRRAICLSLPLGPAGQPDGRAGVHGAGL</sequence>
<name>A0ABX0CXP9_9NOCA</name>
<evidence type="ECO:0000313" key="2">
    <source>
        <dbReference type="Proteomes" id="UP000470876"/>
    </source>
</evidence>
<keyword evidence="2" id="KW-1185">Reference proteome</keyword>
<reference evidence="1 2" key="1">
    <citation type="submission" date="2020-01" db="EMBL/GenBank/DDBJ databases">
        <title>Genetics and antimicrobial susceptibilities of Nocardia species isolated from the soil; a comparison with species isolated from humans.</title>
        <authorList>
            <person name="Carrasco G."/>
            <person name="Monzon S."/>
            <person name="Sansegundo M."/>
            <person name="Garcia E."/>
            <person name="Garrido N."/>
            <person name="Medina M.J."/>
            <person name="Villalon P."/>
            <person name="Ramirez-Arocha A.C."/>
            <person name="Jimenez P."/>
            <person name="Cuesta I."/>
            <person name="Valdezate S."/>
        </authorList>
    </citation>
    <scope>NUCLEOTIDE SEQUENCE [LARGE SCALE GENOMIC DNA]</scope>
    <source>
        <strain evidence="1 2">CNM20110649</strain>
    </source>
</reference>
<dbReference type="EMBL" id="JAAGUX010000113">
    <property type="protein sequence ID" value="NEW59541.1"/>
    <property type="molecule type" value="Genomic_DNA"/>
</dbReference>
<organism evidence="1 2">
    <name type="scientific">Nocardia cyriacigeorgica</name>
    <dbReference type="NCBI Taxonomy" id="135487"/>
    <lineage>
        <taxon>Bacteria</taxon>
        <taxon>Bacillati</taxon>
        <taxon>Actinomycetota</taxon>
        <taxon>Actinomycetes</taxon>
        <taxon>Mycobacteriales</taxon>
        <taxon>Nocardiaceae</taxon>
        <taxon>Nocardia</taxon>
    </lineage>
</organism>
<proteinExistence type="predicted"/>